<accession>A0ABD5ZUJ6</accession>
<reference evidence="2 3" key="1">
    <citation type="journal article" date="2019" name="Int. J. Syst. Evol. Microbiol.">
        <title>The Global Catalogue of Microorganisms (GCM) 10K type strain sequencing project: providing services to taxonomists for standard genome sequencing and annotation.</title>
        <authorList>
            <consortium name="The Broad Institute Genomics Platform"/>
            <consortium name="The Broad Institute Genome Sequencing Center for Infectious Disease"/>
            <person name="Wu L."/>
            <person name="Ma J."/>
        </authorList>
    </citation>
    <scope>NUCLEOTIDE SEQUENCE [LARGE SCALE GENOMIC DNA]</scope>
    <source>
        <strain evidence="2 3">GX21</strain>
    </source>
</reference>
<dbReference type="EMBL" id="JBHTAT010000001">
    <property type="protein sequence ID" value="MFC7254064.1"/>
    <property type="molecule type" value="Genomic_DNA"/>
</dbReference>
<evidence type="ECO:0000256" key="1">
    <source>
        <dbReference type="SAM" id="MobiDB-lite"/>
    </source>
</evidence>
<dbReference type="Proteomes" id="UP001596434">
    <property type="component" value="Unassembled WGS sequence"/>
</dbReference>
<gene>
    <name evidence="2" type="ORF">ACFQKE_01865</name>
</gene>
<proteinExistence type="predicted"/>
<evidence type="ECO:0000313" key="2">
    <source>
        <dbReference type="EMBL" id="MFC7254064.1"/>
    </source>
</evidence>
<dbReference type="AlphaFoldDB" id="A0ABD5ZUJ6"/>
<name>A0ABD5ZUJ6_9EURY</name>
<evidence type="ECO:0000313" key="3">
    <source>
        <dbReference type="Proteomes" id="UP001596434"/>
    </source>
</evidence>
<organism evidence="2 3">
    <name type="scientific">Haloplanus litoreus</name>
    <dbReference type="NCBI Taxonomy" id="767515"/>
    <lineage>
        <taxon>Archaea</taxon>
        <taxon>Methanobacteriati</taxon>
        <taxon>Methanobacteriota</taxon>
        <taxon>Stenosarchaea group</taxon>
        <taxon>Halobacteria</taxon>
        <taxon>Halobacteriales</taxon>
        <taxon>Haloferacaceae</taxon>
        <taxon>Haloplanus</taxon>
    </lineage>
</organism>
<dbReference type="RefSeq" id="WP_379702257.1">
    <property type="nucleotide sequence ID" value="NZ_JBHTAT010000001.1"/>
</dbReference>
<dbReference type="GeneID" id="96952358"/>
<protein>
    <submittedName>
        <fullName evidence="2">Uncharacterized protein</fullName>
    </submittedName>
</protein>
<sequence>MAGDERGHRWTSTTRSAAEYADRVGKPTRLWTAPGTDLNEWRDLPVDPVERRERFPTAVLHTD</sequence>
<feature type="region of interest" description="Disordered" evidence="1">
    <location>
        <begin position="1"/>
        <end position="21"/>
    </location>
</feature>
<keyword evidence="3" id="KW-1185">Reference proteome</keyword>
<comment type="caution">
    <text evidence="2">The sequence shown here is derived from an EMBL/GenBank/DDBJ whole genome shotgun (WGS) entry which is preliminary data.</text>
</comment>